<dbReference type="EMBL" id="BROD01000001">
    <property type="protein sequence ID" value="GKX65862.1"/>
    <property type="molecule type" value="Genomic_DNA"/>
</dbReference>
<sequence length="250" mass="27992">MIIQTIRHATLIIHLNNKKILIDPMLSPIGSMPPIPDVPNQNLNPLVDLPTNVDSIINCDAILITHTHRDHFDDVAASLLSKSIPVFCQPEDEDKIRSLGFVNVSSIHNNTTWNNITFNRTNGKHGHNEIAEQMGPVSGFIISSAGEPSIYIAGDTVWCDEVEKSIEKYDPELIVCNCGSAQFSYGEPITMTAEDIHELCDKFQNAKIIAVHMEAWNHCRLSREDLKHYIDAHDIKNSIFIPKDGELLSF</sequence>
<proteinExistence type="predicted"/>
<organism evidence="1 2">
    <name type="scientific">Inconstantimicrobium mannanitabidum</name>
    <dbReference type="NCBI Taxonomy" id="1604901"/>
    <lineage>
        <taxon>Bacteria</taxon>
        <taxon>Bacillati</taxon>
        <taxon>Bacillota</taxon>
        <taxon>Clostridia</taxon>
        <taxon>Eubacteriales</taxon>
        <taxon>Clostridiaceae</taxon>
        <taxon>Inconstantimicrobium</taxon>
    </lineage>
</organism>
<accession>A0ACB5R9Q2</accession>
<evidence type="ECO:0000313" key="1">
    <source>
        <dbReference type="EMBL" id="GKX65862.1"/>
    </source>
</evidence>
<comment type="caution">
    <text evidence="1">The sequence shown here is derived from an EMBL/GenBank/DDBJ whole genome shotgun (WGS) entry which is preliminary data.</text>
</comment>
<evidence type="ECO:0000313" key="2">
    <source>
        <dbReference type="Proteomes" id="UP001058074"/>
    </source>
</evidence>
<dbReference type="Proteomes" id="UP001058074">
    <property type="component" value="Unassembled WGS sequence"/>
</dbReference>
<reference evidence="1" key="1">
    <citation type="journal article" date="2025" name="Int. J. Syst. Evol. Microbiol.">
        <title>Inconstantimicrobium mannanitabidum sp. nov., a novel member of the family Clostridiaceae isolated from anoxic soil under the treatment of reductive soil disinfestation.</title>
        <authorList>
            <person name="Ueki A."/>
            <person name="Tonouchi A."/>
            <person name="Honma S."/>
            <person name="Kaku N."/>
            <person name="Ueki K."/>
        </authorList>
    </citation>
    <scope>NUCLEOTIDE SEQUENCE</scope>
    <source>
        <strain evidence="1">TW13</strain>
    </source>
</reference>
<name>A0ACB5R9Q2_9CLOT</name>
<gene>
    <name evidence="1" type="ORF">rsdtw13_11200</name>
</gene>
<keyword evidence="2" id="KW-1185">Reference proteome</keyword>
<protein>
    <submittedName>
        <fullName evidence="1">MBL fold metallo-hydrolase</fullName>
    </submittedName>
</protein>